<reference evidence="2 3" key="1">
    <citation type="submission" date="2024-09" db="EMBL/GenBank/DDBJ databases">
        <title>Floridaenema gen nov. (Aerosakkonemataceae, Aerosakkonematales ord. nov., Cyanobacteria) from benthic tropical and subtropical fresh waters, with the description of four new species.</title>
        <authorList>
            <person name="Moretto J.A."/>
            <person name="Berthold D.E."/>
            <person name="Lefler F.W."/>
            <person name="Huang I.-S."/>
            <person name="Laughinghouse H. IV."/>
        </authorList>
    </citation>
    <scope>NUCLEOTIDE SEQUENCE [LARGE SCALE GENOMIC DNA]</scope>
    <source>
        <strain evidence="2 3">BLCC-F50</strain>
    </source>
</reference>
<feature type="transmembrane region" description="Helical" evidence="1">
    <location>
        <begin position="84"/>
        <end position="104"/>
    </location>
</feature>
<keyword evidence="1" id="KW-1133">Transmembrane helix</keyword>
<protein>
    <submittedName>
        <fullName evidence="2">Uncharacterized protein</fullName>
    </submittedName>
</protein>
<dbReference type="EMBL" id="JBHFNR010000213">
    <property type="protein sequence ID" value="MFB2896750.1"/>
    <property type="molecule type" value="Genomic_DNA"/>
</dbReference>
<comment type="caution">
    <text evidence="2">The sequence shown here is derived from an EMBL/GenBank/DDBJ whole genome shotgun (WGS) entry which is preliminary data.</text>
</comment>
<keyword evidence="3" id="KW-1185">Reference proteome</keyword>
<keyword evidence="1" id="KW-0812">Transmembrane</keyword>
<dbReference type="Proteomes" id="UP001576784">
    <property type="component" value="Unassembled WGS sequence"/>
</dbReference>
<gene>
    <name evidence="2" type="ORF">ACE1CI_27885</name>
</gene>
<keyword evidence="1" id="KW-0472">Membrane</keyword>
<sequence length="112" mass="12389">MTRTIHLLTTSIPFGNLKVSSLPQLLMGSQSTAKTIFLLASMVGWLIVGASLMYLFPAIADWLISSERTHLWMHTLSRSGYNPLLAWAGGGITLVITVSGYIIWHLRFEGKI</sequence>
<evidence type="ECO:0000313" key="3">
    <source>
        <dbReference type="Proteomes" id="UP001576784"/>
    </source>
</evidence>
<proteinExistence type="predicted"/>
<feature type="transmembrane region" description="Helical" evidence="1">
    <location>
        <begin position="36"/>
        <end position="64"/>
    </location>
</feature>
<accession>A0ABV4XZ15</accession>
<dbReference type="RefSeq" id="WP_413266373.1">
    <property type="nucleotide sequence ID" value="NZ_JBHFNR010000213.1"/>
</dbReference>
<evidence type="ECO:0000256" key="1">
    <source>
        <dbReference type="SAM" id="Phobius"/>
    </source>
</evidence>
<name>A0ABV4XZ15_9CYAN</name>
<evidence type="ECO:0000313" key="2">
    <source>
        <dbReference type="EMBL" id="MFB2896750.1"/>
    </source>
</evidence>
<organism evidence="2 3">
    <name type="scientific">Floridaenema flaviceps BLCC-F50</name>
    <dbReference type="NCBI Taxonomy" id="3153642"/>
    <lineage>
        <taxon>Bacteria</taxon>
        <taxon>Bacillati</taxon>
        <taxon>Cyanobacteriota</taxon>
        <taxon>Cyanophyceae</taxon>
        <taxon>Oscillatoriophycideae</taxon>
        <taxon>Aerosakkonematales</taxon>
        <taxon>Aerosakkonemataceae</taxon>
        <taxon>Floridanema</taxon>
        <taxon>Floridanema flaviceps</taxon>
    </lineage>
</organism>